<evidence type="ECO:0000313" key="2">
    <source>
        <dbReference type="Proteomes" id="UP000660611"/>
    </source>
</evidence>
<protein>
    <submittedName>
        <fullName evidence="1">Uncharacterized protein</fullName>
    </submittedName>
</protein>
<dbReference type="EMBL" id="BONQ01000182">
    <property type="protein sequence ID" value="GIG52519.1"/>
    <property type="molecule type" value="Genomic_DNA"/>
</dbReference>
<gene>
    <name evidence="1" type="ORF">Dsi01nite_105600</name>
</gene>
<organism evidence="1 2">
    <name type="scientific">Dactylosporangium siamense</name>
    <dbReference type="NCBI Taxonomy" id="685454"/>
    <lineage>
        <taxon>Bacteria</taxon>
        <taxon>Bacillati</taxon>
        <taxon>Actinomycetota</taxon>
        <taxon>Actinomycetes</taxon>
        <taxon>Micromonosporales</taxon>
        <taxon>Micromonosporaceae</taxon>
        <taxon>Dactylosporangium</taxon>
    </lineage>
</organism>
<name>A0A919PY75_9ACTN</name>
<proteinExistence type="predicted"/>
<reference evidence="1" key="1">
    <citation type="submission" date="2021-01" db="EMBL/GenBank/DDBJ databases">
        <title>Whole genome shotgun sequence of Dactylosporangium siamense NBRC 106093.</title>
        <authorList>
            <person name="Komaki H."/>
            <person name="Tamura T."/>
        </authorList>
    </citation>
    <scope>NUCLEOTIDE SEQUENCE</scope>
    <source>
        <strain evidence="1">NBRC 106093</strain>
    </source>
</reference>
<dbReference type="Proteomes" id="UP000660611">
    <property type="component" value="Unassembled WGS sequence"/>
</dbReference>
<sequence>MPLSVEPELANIELGEISLVAEAQRHPVPELADETSAGSQIREVSASHVAMISQPAAAADIIARAAC</sequence>
<accession>A0A919PY75</accession>
<keyword evidence="2" id="KW-1185">Reference proteome</keyword>
<dbReference type="AlphaFoldDB" id="A0A919PY75"/>
<evidence type="ECO:0000313" key="1">
    <source>
        <dbReference type="EMBL" id="GIG52519.1"/>
    </source>
</evidence>
<comment type="caution">
    <text evidence="1">The sequence shown here is derived from an EMBL/GenBank/DDBJ whole genome shotgun (WGS) entry which is preliminary data.</text>
</comment>